<evidence type="ECO:0000256" key="1">
    <source>
        <dbReference type="SAM" id="MobiDB-lite"/>
    </source>
</evidence>
<organism evidence="3 4">
    <name type="scientific">Candidatus Thiomargarita nelsonii</name>
    <dbReference type="NCBI Taxonomy" id="1003181"/>
    <lineage>
        <taxon>Bacteria</taxon>
        <taxon>Pseudomonadati</taxon>
        <taxon>Pseudomonadota</taxon>
        <taxon>Gammaproteobacteria</taxon>
        <taxon>Thiotrichales</taxon>
        <taxon>Thiotrichaceae</taxon>
        <taxon>Thiomargarita</taxon>
    </lineage>
</organism>
<dbReference type="AlphaFoldDB" id="A0A4E0QQI3"/>
<dbReference type="InterPro" id="IPR051043">
    <property type="entry name" value="Sulfatase_Mod_Factor_Kinase"/>
</dbReference>
<sequence length="246" mass="28132">MKTRPSRTRERPSRHSHAERGNEEAPDIVTNSIGMKFKLIKAGKFQMGSKNGYDWEKPVHWVKITKDFYMGIYQVTVGQYKKYVDEKGGYFDPDYNKQGDNAAVTAVSWEDAQGFISWLNEKEGGSHYRLPTEAQWEYSARAGTTTEYSFGDDSSLLGDYAWYWDNREGTYAHIVGQKKPNPWGLYDMHGNVYEWVADIYSSYSDRIYSDPTGPSTGSYRVNRGGGWYFAPTTRRTPATTSSVFVC</sequence>
<feature type="compositionally biased region" description="Basic and acidic residues" evidence="1">
    <location>
        <begin position="7"/>
        <end position="23"/>
    </location>
</feature>
<dbReference type="GO" id="GO:0120147">
    <property type="term" value="F:formylglycine-generating oxidase activity"/>
    <property type="evidence" value="ECO:0007669"/>
    <property type="project" value="TreeGrafter"/>
</dbReference>
<dbReference type="SUPFAM" id="SSF56436">
    <property type="entry name" value="C-type lectin-like"/>
    <property type="match status" value="1"/>
</dbReference>
<gene>
    <name evidence="3" type="ORF">PN36_26430</name>
</gene>
<dbReference type="EMBL" id="JSZA02000155">
    <property type="protein sequence ID" value="TGO02350.1"/>
    <property type="molecule type" value="Genomic_DNA"/>
</dbReference>
<name>A0A4E0QQI3_9GAMM</name>
<reference evidence="3 4" key="1">
    <citation type="journal article" date="2016" name="Front. Microbiol.">
        <title>Single-Cell (Meta-)Genomics of a Dimorphic Candidatus Thiomargarita nelsonii Reveals Genomic Plasticity.</title>
        <authorList>
            <person name="Flood B.E."/>
            <person name="Fliss P."/>
            <person name="Jones D.S."/>
            <person name="Dick G.J."/>
            <person name="Jain S."/>
            <person name="Kaster A.K."/>
            <person name="Winkel M."/>
            <person name="Mussmann M."/>
            <person name="Bailey J."/>
        </authorList>
    </citation>
    <scope>NUCLEOTIDE SEQUENCE [LARGE SCALE GENOMIC DNA]</scope>
    <source>
        <strain evidence="3">Hydrate Ridge</strain>
    </source>
</reference>
<evidence type="ECO:0000313" key="4">
    <source>
        <dbReference type="Proteomes" id="UP000030428"/>
    </source>
</evidence>
<dbReference type="PANTHER" id="PTHR23150:SF19">
    <property type="entry name" value="FORMYLGLYCINE-GENERATING ENZYME"/>
    <property type="match status" value="1"/>
</dbReference>
<dbReference type="Gene3D" id="3.90.1580.10">
    <property type="entry name" value="paralog of FGE (formylglycine-generating enzyme)"/>
    <property type="match status" value="1"/>
</dbReference>
<dbReference type="Proteomes" id="UP000030428">
    <property type="component" value="Unassembled WGS sequence"/>
</dbReference>
<dbReference type="Pfam" id="PF03781">
    <property type="entry name" value="FGE-sulfatase"/>
    <property type="match status" value="1"/>
</dbReference>
<feature type="region of interest" description="Disordered" evidence="1">
    <location>
        <begin position="1"/>
        <end position="27"/>
    </location>
</feature>
<dbReference type="PANTHER" id="PTHR23150">
    <property type="entry name" value="SULFATASE MODIFYING FACTOR 1, 2"/>
    <property type="match status" value="1"/>
</dbReference>
<feature type="domain" description="Sulfatase-modifying factor enzyme-like" evidence="2">
    <location>
        <begin position="39"/>
        <end position="235"/>
    </location>
</feature>
<protein>
    <recommendedName>
        <fullName evidence="2">Sulfatase-modifying factor enzyme-like domain-containing protein</fullName>
    </recommendedName>
</protein>
<dbReference type="InterPro" id="IPR042095">
    <property type="entry name" value="SUMF_sf"/>
</dbReference>
<dbReference type="InterPro" id="IPR005532">
    <property type="entry name" value="SUMF_dom"/>
</dbReference>
<accession>A0A4E0QQI3</accession>
<dbReference type="InterPro" id="IPR016187">
    <property type="entry name" value="CTDL_fold"/>
</dbReference>
<evidence type="ECO:0000313" key="3">
    <source>
        <dbReference type="EMBL" id="TGO02350.1"/>
    </source>
</evidence>
<comment type="caution">
    <text evidence="3">The sequence shown here is derived from an EMBL/GenBank/DDBJ whole genome shotgun (WGS) entry which is preliminary data.</text>
</comment>
<keyword evidence="4" id="KW-1185">Reference proteome</keyword>
<evidence type="ECO:0000259" key="2">
    <source>
        <dbReference type="Pfam" id="PF03781"/>
    </source>
</evidence>
<proteinExistence type="predicted"/>